<dbReference type="EMBL" id="QWZQ01000001">
    <property type="protein sequence ID" value="RRK11898.1"/>
    <property type="molecule type" value="Genomic_DNA"/>
</dbReference>
<dbReference type="Proteomes" id="UP000283633">
    <property type="component" value="Unassembled WGS sequence"/>
</dbReference>
<comment type="caution">
    <text evidence="1">The sequence shown here is derived from an EMBL/GenBank/DDBJ whole genome shotgun (WGS) entry which is preliminary data.</text>
</comment>
<accession>A0A3R8KHC8</accession>
<dbReference type="RefSeq" id="WP_125070700.1">
    <property type="nucleotide sequence ID" value="NZ_QWZQ01000001.1"/>
</dbReference>
<dbReference type="OrthoDB" id="2050727at2"/>
<organism evidence="1 2">
    <name type="scientific">Lactiplantibacillus garii</name>
    <dbReference type="NCBI Taxonomy" id="2306423"/>
    <lineage>
        <taxon>Bacteria</taxon>
        <taxon>Bacillati</taxon>
        <taxon>Bacillota</taxon>
        <taxon>Bacilli</taxon>
        <taxon>Lactobacillales</taxon>
        <taxon>Lactobacillaceae</taxon>
        <taxon>Lactiplantibacillus</taxon>
    </lineage>
</organism>
<protein>
    <submittedName>
        <fullName evidence="1">Uncharacterized protein</fullName>
    </submittedName>
</protein>
<reference evidence="1 2" key="1">
    <citation type="submission" date="2018-08" db="EMBL/GenBank/DDBJ databases">
        <title>Genome Lactobacillus garii FI11369.</title>
        <authorList>
            <person name="Diaz M."/>
            <person name="Narbad A."/>
        </authorList>
    </citation>
    <scope>NUCLEOTIDE SEQUENCE [LARGE SCALE GENOMIC DNA]</scope>
    <source>
        <strain evidence="1 2">FI11369</strain>
    </source>
</reference>
<gene>
    <name evidence="1" type="ORF">D1831_00730</name>
</gene>
<evidence type="ECO:0000313" key="1">
    <source>
        <dbReference type="EMBL" id="RRK11898.1"/>
    </source>
</evidence>
<proteinExistence type="predicted"/>
<sequence length="132" mass="15583">MKKIDLEIKCYGKKLPMPIDSLYGNTERSRPDFDKYDSPNAFWLLTDEQQTELLAWCKRLEKRQRIYKGRTSYGLKHIFGHTGFYVDNGAFKGAMLLAGFKADGLEYTNWWFNIRERSVKRIIDQEFNIASK</sequence>
<dbReference type="AlphaFoldDB" id="A0A3R8KHC8"/>
<evidence type="ECO:0000313" key="2">
    <source>
        <dbReference type="Proteomes" id="UP000283633"/>
    </source>
</evidence>
<keyword evidence="2" id="KW-1185">Reference proteome</keyword>
<name>A0A3R8KHC8_9LACO</name>